<dbReference type="GO" id="GO:0046677">
    <property type="term" value="P:response to antibiotic"/>
    <property type="evidence" value="ECO:0007669"/>
    <property type="project" value="UniProtKB-KW"/>
</dbReference>
<feature type="transmembrane region" description="Helical" evidence="10">
    <location>
        <begin position="59"/>
        <end position="83"/>
    </location>
</feature>
<dbReference type="InterPro" id="IPR051327">
    <property type="entry name" value="MATE_MepA_subfamily"/>
</dbReference>
<feature type="transmembrane region" description="Helical" evidence="10">
    <location>
        <begin position="365"/>
        <end position="386"/>
    </location>
</feature>
<dbReference type="PANTHER" id="PTHR43823">
    <property type="entry name" value="SPORULATION PROTEIN YKVU"/>
    <property type="match status" value="1"/>
</dbReference>
<accession>A0AAP9ZFI9</accession>
<dbReference type="AlphaFoldDB" id="A0AAP9ZFI9"/>
<organism evidence="11 12">
    <name type="scientific">Vreelandella venusta</name>
    <dbReference type="NCBI Taxonomy" id="44935"/>
    <lineage>
        <taxon>Bacteria</taxon>
        <taxon>Pseudomonadati</taxon>
        <taxon>Pseudomonadota</taxon>
        <taxon>Gammaproteobacteria</taxon>
        <taxon>Oceanospirillales</taxon>
        <taxon>Halomonadaceae</taxon>
        <taxon>Vreelandella</taxon>
    </lineage>
</organism>
<dbReference type="CDD" id="cd13143">
    <property type="entry name" value="MATE_MepA_like"/>
    <property type="match status" value="1"/>
</dbReference>
<keyword evidence="7 10" id="KW-1133">Transmembrane helix</keyword>
<sequence length="465" mass="48830">MSSRHSPDNRFLIAPIGRTFFANAFPMMLVMTMNGLLNIVDATFLGHFVGTNALTAVSIVFPAFMITVALSTLVSGGMSSLLARHLGADARDQAAAVFTRAHGLALCISLTLIVIFLVGGRAAVGYLTDGQNGITGMAHTYLSIMIYATPLQFLLGLHADALRNEGRAGFIALMSVGVTLANIALNYVLIVIFDLGVAGSAWGTVLAQGLGLGLLIGLRVRGDGLLPLSSLGRYRWSGDWRPILALGAPLSLSFIGIALVSATLIATLRLTAEAGYADTIAAYGIVTRIFSFIFLPLMAIALATQSIVGNNVGAGLYLRSDAVLRLALGTALFYCVAVEIILLGSSHHIGEGFVRDPVVVAQVGAILRPMMYFYFVVGPLLVLALYFQAVGQPGRAAVLTLTKPFLLSPALIVALALIKDADAIWFAFPIADGLMASLAIVIVIASLKRHTTGSGFGLAIQGEPT</sequence>
<keyword evidence="6 10" id="KW-0812">Transmembrane</keyword>
<dbReference type="InterPro" id="IPR002528">
    <property type="entry name" value="MATE_fam"/>
</dbReference>
<evidence type="ECO:0000313" key="11">
    <source>
        <dbReference type="EMBL" id="QRL04846.1"/>
    </source>
</evidence>
<feature type="transmembrane region" description="Helical" evidence="10">
    <location>
        <begin position="280"/>
        <end position="302"/>
    </location>
</feature>
<feature type="transmembrane region" description="Helical" evidence="10">
    <location>
        <begin position="323"/>
        <end position="345"/>
    </location>
</feature>
<evidence type="ECO:0000256" key="7">
    <source>
        <dbReference type="ARBA" id="ARBA00022989"/>
    </source>
</evidence>
<comment type="similarity">
    <text evidence="2">Belongs to the multi antimicrobial extrusion (MATE) (TC 2.A.66.1) family. MepA subfamily.</text>
</comment>
<dbReference type="PIRSF" id="PIRSF006603">
    <property type="entry name" value="DinF"/>
    <property type="match status" value="1"/>
</dbReference>
<feature type="transmembrane region" description="Helical" evidence="10">
    <location>
        <begin position="424"/>
        <end position="447"/>
    </location>
</feature>
<dbReference type="InterPro" id="IPR048279">
    <property type="entry name" value="MdtK-like"/>
</dbReference>
<feature type="transmembrane region" description="Helical" evidence="10">
    <location>
        <begin position="104"/>
        <end position="126"/>
    </location>
</feature>
<protein>
    <recommendedName>
        <fullName evidence="3">Multidrug export protein MepA</fullName>
    </recommendedName>
</protein>
<name>A0AAP9ZFI9_9GAMM</name>
<keyword evidence="9" id="KW-0046">Antibiotic resistance</keyword>
<dbReference type="InterPro" id="IPR045070">
    <property type="entry name" value="MATE_MepA-like"/>
</dbReference>
<dbReference type="Proteomes" id="UP000663479">
    <property type="component" value="Chromosome"/>
</dbReference>
<evidence type="ECO:0000256" key="2">
    <source>
        <dbReference type="ARBA" id="ARBA00008417"/>
    </source>
</evidence>
<evidence type="ECO:0000256" key="3">
    <source>
        <dbReference type="ARBA" id="ARBA00022106"/>
    </source>
</evidence>
<evidence type="ECO:0000256" key="8">
    <source>
        <dbReference type="ARBA" id="ARBA00023136"/>
    </source>
</evidence>
<dbReference type="RefSeq" id="WP_146943768.1">
    <property type="nucleotide sequence ID" value="NZ_BJUL01000007.1"/>
</dbReference>
<comment type="subcellular location">
    <subcellularLocation>
        <location evidence="1">Cell inner membrane</location>
        <topology evidence="1">Multi-pass membrane protein</topology>
    </subcellularLocation>
</comment>
<proteinExistence type="inferred from homology"/>
<keyword evidence="5" id="KW-1003">Cell membrane</keyword>
<keyword evidence="4" id="KW-0813">Transport</keyword>
<dbReference type="GO" id="GO:0042910">
    <property type="term" value="F:xenobiotic transmembrane transporter activity"/>
    <property type="evidence" value="ECO:0007669"/>
    <property type="project" value="InterPro"/>
</dbReference>
<dbReference type="GO" id="GO:0005886">
    <property type="term" value="C:plasma membrane"/>
    <property type="evidence" value="ECO:0007669"/>
    <property type="project" value="UniProtKB-SubCell"/>
</dbReference>
<keyword evidence="8 10" id="KW-0472">Membrane</keyword>
<feature type="transmembrane region" description="Helical" evidence="10">
    <location>
        <begin position="199"/>
        <end position="222"/>
    </location>
</feature>
<feature type="transmembrane region" description="Helical" evidence="10">
    <location>
        <begin position="138"/>
        <end position="157"/>
    </location>
</feature>
<evidence type="ECO:0000256" key="10">
    <source>
        <dbReference type="SAM" id="Phobius"/>
    </source>
</evidence>
<gene>
    <name evidence="11" type="ORF">JDS37_07885</name>
</gene>
<evidence type="ECO:0000313" key="12">
    <source>
        <dbReference type="Proteomes" id="UP000663479"/>
    </source>
</evidence>
<feature type="transmembrane region" description="Helical" evidence="10">
    <location>
        <begin position="169"/>
        <end position="193"/>
    </location>
</feature>
<feature type="transmembrane region" description="Helical" evidence="10">
    <location>
        <begin position="20"/>
        <end position="39"/>
    </location>
</feature>
<dbReference type="GO" id="GO:0015297">
    <property type="term" value="F:antiporter activity"/>
    <property type="evidence" value="ECO:0007669"/>
    <property type="project" value="InterPro"/>
</dbReference>
<dbReference type="NCBIfam" id="TIGR00797">
    <property type="entry name" value="matE"/>
    <property type="match status" value="1"/>
</dbReference>
<evidence type="ECO:0000256" key="5">
    <source>
        <dbReference type="ARBA" id="ARBA00022475"/>
    </source>
</evidence>
<dbReference type="PANTHER" id="PTHR43823:SF3">
    <property type="entry name" value="MULTIDRUG EXPORT PROTEIN MEPA"/>
    <property type="match status" value="1"/>
</dbReference>
<evidence type="ECO:0000256" key="6">
    <source>
        <dbReference type="ARBA" id="ARBA00022692"/>
    </source>
</evidence>
<evidence type="ECO:0000256" key="9">
    <source>
        <dbReference type="ARBA" id="ARBA00023251"/>
    </source>
</evidence>
<evidence type="ECO:0000256" key="1">
    <source>
        <dbReference type="ARBA" id="ARBA00004429"/>
    </source>
</evidence>
<reference evidence="11" key="1">
    <citation type="submission" date="2020-12" db="EMBL/GenBank/DDBJ databases">
        <title>Genome reconstruction of Halomonas venusta strain DSM 4743.</title>
        <authorList>
            <person name="Aguirre-Garrido J.F."/>
            <person name="Hernandez-Soto L.M."/>
            <person name="Martinez-Abarca F."/>
        </authorList>
    </citation>
    <scope>NUCLEOTIDE SEQUENCE</scope>
    <source>
        <strain evidence="11">4743</strain>
    </source>
</reference>
<dbReference type="EMBL" id="CP066539">
    <property type="protein sequence ID" value="QRL04846.1"/>
    <property type="molecule type" value="Genomic_DNA"/>
</dbReference>
<feature type="transmembrane region" description="Helical" evidence="10">
    <location>
        <begin position="398"/>
        <end position="418"/>
    </location>
</feature>
<feature type="transmembrane region" description="Helical" evidence="10">
    <location>
        <begin position="243"/>
        <end position="268"/>
    </location>
</feature>
<dbReference type="Pfam" id="PF01554">
    <property type="entry name" value="MatE"/>
    <property type="match status" value="2"/>
</dbReference>
<evidence type="ECO:0000256" key="4">
    <source>
        <dbReference type="ARBA" id="ARBA00022448"/>
    </source>
</evidence>